<accession>A0A2N3XRG7</accession>
<gene>
    <name evidence="2" type="ORF">A8926_0762</name>
</gene>
<dbReference type="AlphaFoldDB" id="A0A2N3XRG7"/>
<comment type="caution">
    <text evidence="2">The sequence shown here is derived from an EMBL/GenBank/DDBJ whole genome shotgun (WGS) entry which is preliminary data.</text>
</comment>
<evidence type="ECO:0000313" key="3">
    <source>
        <dbReference type="Proteomes" id="UP000233786"/>
    </source>
</evidence>
<name>A0A2N3XRG7_SACSN</name>
<dbReference type="RefSeq" id="WP_010312772.1">
    <property type="nucleotide sequence ID" value="NZ_CP061007.1"/>
</dbReference>
<sequence>MSDHAEHAAMLRSEVTAPPGGVMTDEVGVITGDLELATECTDGDVTVWVRYAGAAEWYRLSAADCHLHDPRDHGALHTALVAVLHRPNADLRG</sequence>
<dbReference type="EMBL" id="PJNB01000001">
    <property type="protein sequence ID" value="PKW13253.1"/>
    <property type="molecule type" value="Genomic_DNA"/>
</dbReference>
<reference evidence="2" key="1">
    <citation type="submission" date="2017-12" db="EMBL/GenBank/DDBJ databases">
        <title>Sequencing the genomes of 1000 Actinobacteria strains.</title>
        <authorList>
            <person name="Klenk H.-P."/>
        </authorList>
    </citation>
    <scope>NUCLEOTIDE SEQUENCE [LARGE SCALE GENOMIC DNA]</scope>
    <source>
        <strain evidence="2">DSM 44228</strain>
    </source>
</reference>
<organism evidence="2 3">
    <name type="scientific">Saccharopolyspora spinosa</name>
    <dbReference type="NCBI Taxonomy" id="60894"/>
    <lineage>
        <taxon>Bacteria</taxon>
        <taxon>Bacillati</taxon>
        <taxon>Actinomycetota</taxon>
        <taxon>Actinomycetes</taxon>
        <taxon>Pseudonocardiales</taxon>
        <taxon>Pseudonocardiaceae</taxon>
        <taxon>Saccharopolyspora</taxon>
    </lineage>
</organism>
<feature type="region of interest" description="Disordered" evidence="1">
    <location>
        <begin position="1"/>
        <end position="24"/>
    </location>
</feature>
<dbReference type="Proteomes" id="UP000233786">
    <property type="component" value="Unassembled WGS sequence"/>
</dbReference>
<keyword evidence="3" id="KW-1185">Reference proteome</keyword>
<proteinExistence type="predicted"/>
<protein>
    <submittedName>
        <fullName evidence="2">Uncharacterized protein</fullName>
    </submittedName>
</protein>
<evidence type="ECO:0000256" key="1">
    <source>
        <dbReference type="SAM" id="MobiDB-lite"/>
    </source>
</evidence>
<evidence type="ECO:0000313" key="2">
    <source>
        <dbReference type="EMBL" id="PKW13253.1"/>
    </source>
</evidence>
<dbReference type="STRING" id="994479.GCA_000194155_06157"/>